<dbReference type="EMBL" id="FOPU01000011">
    <property type="protein sequence ID" value="SFH42839.1"/>
    <property type="molecule type" value="Genomic_DNA"/>
</dbReference>
<evidence type="ECO:0000313" key="4">
    <source>
        <dbReference type="Proteomes" id="UP000183635"/>
    </source>
</evidence>
<keyword evidence="2" id="KW-0472">Membrane</keyword>
<accession>A0A1I2ZZC7</accession>
<organism evidence="3 4">
    <name type="scientific">Paracoccus aminovorans</name>
    <dbReference type="NCBI Taxonomy" id="34004"/>
    <lineage>
        <taxon>Bacteria</taxon>
        <taxon>Pseudomonadati</taxon>
        <taxon>Pseudomonadota</taxon>
        <taxon>Alphaproteobacteria</taxon>
        <taxon>Rhodobacterales</taxon>
        <taxon>Paracoccaceae</taxon>
        <taxon>Paracoccus</taxon>
    </lineage>
</organism>
<dbReference type="RefSeq" id="WP_074967211.1">
    <property type="nucleotide sequence ID" value="NZ_CP109864.1"/>
</dbReference>
<feature type="transmembrane region" description="Helical" evidence="2">
    <location>
        <begin position="16"/>
        <end position="37"/>
    </location>
</feature>
<keyword evidence="2" id="KW-0812">Transmembrane</keyword>
<feature type="region of interest" description="Disordered" evidence="1">
    <location>
        <begin position="39"/>
        <end position="88"/>
    </location>
</feature>
<protein>
    <submittedName>
        <fullName evidence="3">Uncharacterized protein</fullName>
    </submittedName>
</protein>
<name>A0A1I2ZZC7_9RHOB</name>
<dbReference type="STRING" id="34004.SAMN04488021_11173"/>
<proteinExistence type="predicted"/>
<evidence type="ECO:0000256" key="1">
    <source>
        <dbReference type="SAM" id="MobiDB-lite"/>
    </source>
</evidence>
<keyword evidence="4" id="KW-1185">Reference proteome</keyword>
<reference evidence="3 4" key="1">
    <citation type="submission" date="2016-10" db="EMBL/GenBank/DDBJ databases">
        <authorList>
            <person name="de Groot N.N."/>
        </authorList>
    </citation>
    <scope>NUCLEOTIDE SEQUENCE [LARGE SCALE GENOMIC DNA]</scope>
    <source>
        <strain evidence="3 4">DSM 8537</strain>
    </source>
</reference>
<feature type="compositionally biased region" description="Low complexity" evidence="1">
    <location>
        <begin position="71"/>
        <end position="88"/>
    </location>
</feature>
<evidence type="ECO:0000256" key="2">
    <source>
        <dbReference type="SAM" id="Phobius"/>
    </source>
</evidence>
<feature type="compositionally biased region" description="Low complexity" evidence="1">
    <location>
        <begin position="51"/>
        <end position="61"/>
    </location>
</feature>
<gene>
    <name evidence="3" type="ORF">SAMN04488021_11173</name>
</gene>
<sequence>MSAPRTNIEKQKRHHLVPIIGIIAVVLIALAGFLWWFGDETNDPEIPGQTPGPADEIAAPPDATPAPAPDAPATDAAPGTATGTGQTQ</sequence>
<evidence type="ECO:0000313" key="3">
    <source>
        <dbReference type="EMBL" id="SFH42839.1"/>
    </source>
</evidence>
<dbReference type="AlphaFoldDB" id="A0A1I2ZZC7"/>
<dbReference type="Proteomes" id="UP000183635">
    <property type="component" value="Unassembled WGS sequence"/>
</dbReference>
<keyword evidence="2" id="KW-1133">Transmembrane helix</keyword>